<evidence type="ECO:0000256" key="3">
    <source>
        <dbReference type="ARBA" id="ARBA00022490"/>
    </source>
</evidence>
<evidence type="ECO:0000256" key="11">
    <source>
        <dbReference type="ARBA" id="ARBA00048679"/>
    </source>
</evidence>
<dbReference type="InterPro" id="IPR008271">
    <property type="entry name" value="Ser/Thr_kinase_AS"/>
</dbReference>
<dbReference type="GO" id="GO:0045719">
    <property type="term" value="P:negative regulation of glycogen biosynthetic process"/>
    <property type="evidence" value="ECO:0007669"/>
    <property type="project" value="TreeGrafter"/>
</dbReference>
<gene>
    <name evidence="14" type="ORF">HYPBUDRAFT_142130</name>
</gene>
<feature type="compositionally biased region" description="Low complexity" evidence="12">
    <location>
        <begin position="823"/>
        <end position="837"/>
    </location>
</feature>
<sequence length="1285" mass="144044">MGHSESWRDNALPNVSVEGASSNHCTSPKVDRSPKTPKSPSFYLGEEEDKAGNDIQKPSINISNYNLSSELKVPKRQDKLPPGRQKLSISTNLHPSRNTNSSSFLDSQLVVSSQREPFSNIDNILQFPIESSHAYSYAHLSPNSLALRLNVLKRSLQILKDRPSLYKSMSLSQLINYNDTDDKLLNSFKSGNRPSSFYRNPLANNSGDLYLPIPDQTNNLNNNNKLKLQSNASSAALAAFFRPPMKRSDSLPVNQLYSHKFASASSLELQSPEMKESKSLNKDLKDIVQLLEDDELALANHTDIASTLHDLSLSSNKEEDQRLKQDFLKNKLIYALATPFVETSVMTSALLGAPSSASSAAITPLSSNFKQSGSASYFNQNFSSATLNSLNITPSVTQPASAIPGSNGNNRTFHSISLGKHAAPQSVFTVELDSPWSLKAANDLACLMFGVSKNTIRSLTLMDLIAPQFRNFVTERLTRVSNSVGLKFKSKNQERSASLNIIFAGEIIAISRPGDKQYAWTSMWAKRRGDLIIIMFDQIPCDAFDVVILCDKEKYTEEGYKIQSIDEIAGKLINKRNRDNINRVEALSEAIDKDLKQNNDDPEDNSGFINYYLPQDISDSEKINRTRYYTLQIDGDENGNIPCAVTSNPLEINPDKYEIKLKFHTLPYIAGIFVLRATDLKILSCNNAIAKNLFGRSFDELTQQSIDYIIPKFSEILQTGLEINDDAFNIVPGLVLPEHFFRRYDAVLRYENEAELDDNDEPLSEEELFLGSHGIVGLHRDGKPLFIDVQLRVSANDTYVLWVTYSRQSSKNNHDVSKELDKLSTTTSSLSLSTTSTEKSPGFKRSRLNSSDDIDDVGLPSQLKLLPDNEADILELSYSSAEVSRQNSTRRPKANTFAIPIRHLNDALADAVSPERIVSKPSSKNRTISNNDSIMSQDDDSRSSSPTNTAASSTSGIDSNTGNKETEEKDQGAKSPALGEIMSYKKYSEEAILNLENTVLAEKMEKSTQWPQKIGAKKRSKKFSEFNVLKDMGEGAYGKVVLAQHKEDSVYKIIIKCIDKERILVDTWVRDRSLGTIPSEIQIMAFLNNEPHPNIMRIIDYFEDPKYYYLETPIFGDPPAIDLFDFIEIKKDMTELECQFIFKQIVLAIYHLHKNGIVHRDIKDENIIVDENGIIKLIDFGSAGYTKLGPFDVFVGTIDYASPEVLRGEKYEGKPQDIWALGILLYTLLYKENPFYNVDEIMEGDLRVPGVISDKSLNLIKRILNKEVDQRPTITDIVEDEWLDI</sequence>
<evidence type="ECO:0000256" key="10">
    <source>
        <dbReference type="ARBA" id="ARBA00047899"/>
    </source>
</evidence>
<evidence type="ECO:0000256" key="6">
    <source>
        <dbReference type="ARBA" id="ARBA00022679"/>
    </source>
</evidence>
<proteinExistence type="predicted"/>
<evidence type="ECO:0000256" key="2">
    <source>
        <dbReference type="ARBA" id="ARBA00012513"/>
    </source>
</evidence>
<feature type="region of interest" description="Disordered" evidence="12">
    <location>
        <begin position="71"/>
        <end position="102"/>
    </location>
</feature>
<evidence type="ECO:0000259" key="13">
    <source>
        <dbReference type="PROSITE" id="PS50011"/>
    </source>
</evidence>
<keyword evidence="15" id="KW-1185">Reference proteome</keyword>
<feature type="compositionally biased region" description="Polar residues" evidence="12">
    <location>
        <begin position="920"/>
        <end position="936"/>
    </location>
</feature>
<dbReference type="InterPro" id="IPR011009">
    <property type="entry name" value="Kinase-like_dom_sf"/>
</dbReference>
<dbReference type="OrthoDB" id="10252171at2759"/>
<dbReference type="Proteomes" id="UP000095085">
    <property type="component" value="Unassembled WGS sequence"/>
</dbReference>
<dbReference type="RefSeq" id="XP_020075086.1">
    <property type="nucleotide sequence ID" value="XM_020219809.1"/>
</dbReference>
<evidence type="ECO:0000256" key="7">
    <source>
        <dbReference type="ARBA" id="ARBA00022741"/>
    </source>
</evidence>
<evidence type="ECO:0000256" key="4">
    <source>
        <dbReference type="ARBA" id="ARBA00022527"/>
    </source>
</evidence>
<dbReference type="EMBL" id="KV454543">
    <property type="protein sequence ID" value="ODV66019.1"/>
    <property type="molecule type" value="Genomic_DNA"/>
</dbReference>
<dbReference type="CDD" id="cd14004">
    <property type="entry name" value="STKc_PASK"/>
    <property type="match status" value="1"/>
</dbReference>
<evidence type="ECO:0000256" key="12">
    <source>
        <dbReference type="SAM" id="MobiDB-lite"/>
    </source>
</evidence>
<dbReference type="PANTHER" id="PTHR24346">
    <property type="entry name" value="MAP/MICROTUBULE AFFINITY-REGULATING KINASE"/>
    <property type="match status" value="1"/>
</dbReference>
<feature type="compositionally biased region" description="Low complexity" evidence="12">
    <location>
        <begin position="943"/>
        <end position="955"/>
    </location>
</feature>
<feature type="compositionally biased region" description="Basic and acidic residues" evidence="12">
    <location>
        <begin position="813"/>
        <end position="822"/>
    </location>
</feature>
<dbReference type="Gene3D" id="1.10.510.10">
    <property type="entry name" value="Transferase(Phosphotransferase) domain 1"/>
    <property type="match status" value="1"/>
</dbReference>
<dbReference type="GO" id="GO:0035556">
    <property type="term" value="P:intracellular signal transduction"/>
    <property type="evidence" value="ECO:0007669"/>
    <property type="project" value="TreeGrafter"/>
</dbReference>
<dbReference type="PANTHER" id="PTHR24346:SF51">
    <property type="entry name" value="PAS DOMAIN-CONTAINING SERINE_THREONINE-PROTEIN KINASE"/>
    <property type="match status" value="1"/>
</dbReference>
<dbReference type="FunFam" id="3.30.200.20:FF:000314">
    <property type="entry name" value="Serine/threonine protein kinase"/>
    <property type="match status" value="1"/>
</dbReference>
<comment type="subcellular location">
    <subcellularLocation>
        <location evidence="1">Cytoplasm</location>
    </subcellularLocation>
</comment>
<feature type="region of interest" description="Disordered" evidence="12">
    <location>
        <begin position="813"/>
        <end position="861"/>
    </location>
</feature>
<comment type="catalytic activity">
    <reaction evidence="11">
        <text>L-seryl-[protein] + ATP = O-phospho-L-seryl-[protein] + ADP + H(+)</text>
        <dbReference type="Rhea" id="RHEA:17989"/>
        <dbReference type="Rhea" id="RHEA-COMP:9863"/>
        <dbReference type="Rhea" id="RHEA-COMP:11604"/>
        <dbReference type="ChEBI" id="CHEBI:15378"/>
        <dbReference type="ChEBI" id="CHEBI:29999"/>
        <dbReference type="ChEBI" id="CHEBI:30616"/>
        <dbReference type="ChEBI" id="CHEBI:83421"/>
        <dbReference type="ChEBI" id="CHEBI:456216"/>
        <dbReference type="EC" id="2.7.11.1"/>
    </reaction>
</comment>
<dbReference type="GeneID" id="30994359"/>
<dbReference type="Gene3D" id="3.30.200.20">
    <property type="entry name" value="Phosphorylase Kinase, domain 1"/>
    <property type="match status" value="1"/>
</dbReference>
<evidence type="ECO:0000256" key="8">
    <source>
        <dbReference type="ARBA" id="ARBA00022777"/>
    </source>
</evidence>
<keyword evidence="6" id="KW-0808">Transferase</keyword>
<evidence type="ECO:0000313" key="14">
    <source>
        <dbReference type="EMBL" id="ODV66019.1"/>
    </source>
</evidence>
<keyword evidence="7" id="KW-0547">Nucleotide-binding</keyword>
<dbReference type="GO" id="GO:0005634">
    <property type="term" value="C:nucleus"/>
    <property type="evidence" value="ECO:0007669"/>
    <property type="project" value="TreeGrafter"/>
</dbReference>
<dbReference type="SMART" id="SM00220">
    <property type="entry name" value="S_TKc"/>
    <property type="match status" value="1"/>
</dbReference>
<dbReference type="EC" id="2.7.11.1" evidence="2"/>
<dbReference type="GO" id="GO:0060917">
    <property type="term" value="P:regulation of (1-&gt;6)-beta-D-glucan biosynthetic process"/>
    <property type="evidence" value="ECO:0007669"/>
    <property type="project" value="UniProtKB-ARBA"/>
</dbReference>
<dbReference type="GO" id="GO:0005524">
    <property type="term" value="F:ATP binding"/>
    <property type="evidence" value="ECO:0007669"/>
    <property type="project" value="UniProtKB-KW"/>
</dbReference>
<feature type="domain" description="Protein kinase" evidence="13">
    <location>
        <begin position="1026"/>
        <end position="1283"/>
    </location>
</feature>
<evidence type="ECO:0000256" key="1">
    <source>
        <dbReference type="ARBA" id="ARBA00004496"/>
    </source>
</evidence>
<dbReference type="STRING" id="984485.A0A1E4RFH5"/>
<feature type="compositionally biased region" description="Basic and acidic residues" evidence="12">
    <location>
        <begin position="72"/>
        <end position="81"/>
    </location>
</feature>
<protein>
    <recommendedName>
        <fullName evidence="2">non-specific serine/threonine protein kinase</fullName>
        <ecNumber evidence="2">2.7.11.1</ecNumber>
    </recommendedName>
</protein>
<keyword evidence="3" id="KW-0963">Cytoplasm</keyword>
<feature type="region of interest" description="Disordered" evidence="12">
    <location>
        <begin position="915"/>
        <end position="977"/>
    </location>
</feature>
<dbReference type="Pfam" id="PF00069">
    <property type="entry name" value="Pkinase"/>
    <property type="match status" value="1"/>
</dbReference>
<dbReference type="FunFam" id="1.10.510.10:FF:000320">
    <property type="entry name" value="Serine/threonine protein kinase"/>
    <property type="match status" value="1"/>
</dbReference>
<keyword evidence="9" id="KW-0067">ATP-binding</keyword>
<dbReference type="PROSITE" id="PS00108">
    <property type="entry name" value="PROTEIN_KINASE_ST"/>
    <property type="match status" value="1"/>
</dbReference>
<dbReference type="GO" id="GO:0004674">
    <property type="term" value="F:protein serine/threonine kinase activity"/>
    <property type="evidence" value="ECO:0007669"/>
    <property type="project" value="UniProtKB-KW"/>
</dbReference>
<dbReference type="SUPFAM" id="SSF56112">
    <property type="entry name" value="Protein kinase-like (PK-like)"/>
    <property type="match status" value="1"/>
</dbReference>
<reference evidence="15" key="1">
    <citation type="submission" date="2016-05" db="EMBL/GenBank/DDBJ databases">
        <title>Comparative genomics of biotechnologically important yeasts.</title>
        <authorList>
            <consortium name="DOE Joint Genome Institute"/>
            <person name="Riley R."/>
            <person name="Haridas S."/>
            <person name="Wolfe K.H."/>
            <person name="Lopes M.R."/>
            <person name="Hittinger C.T."/>
            <person name="Goker M."/>
            <person name="Salamov A."/>
            <person name="Wisecaver J."/>
            <person name="Long T.M."/>
            <person name="Aerts A.L."/>
            <person name="Barry K."/>
            <person name="Choi C."/>
            <person name="Clum A."/>
            <person name="Coughlan A.Y."/>
            <person name="Deshpande S."/>
            <person name="Douglass A.P."/>
            <person name="Hanson S.J."/>
            <person name="Klenk H.-P."/>
            <person name="Labutti K."/>
            <person name="Lapidus A."/>
            <person name="Lindquist E."/>
            <person name="Lipzen A."/>
            <person name="Meier-Kolthoff J.P."/>
            <person name="Ohm R.A."/>
            <person name="Otillar R.P."/>
            <person name="Pangilinan J."/>
            <person name="Peng Y."/>
            <person name="Rokas A."/>
            <person name="Rosa C.A."/>
            <person name="Scheuner C."/>
            <person name="Sibirny A.A."/>
            <person name="Slot J.C."/>
            <person name="Stielow J.B."/>
            <person name="Sun H."/>
            <person name="Kurtzman C.P."/>
            <person name="Blackwell M."/>
            <person name="Grigoriev I.V."/>
            <person name="Jeffries T.W."/>
        </authorList>
    </citation>
    <scope>NUCLEOTIDE SEQUENCE [LARGE SCALE GENOMIC DNA]</scope>
    <source>
        <strain evidence="15">NRRL Y-1933</strain>
    </source>
</reference>
<keyword evidence="8 14" id="KW-0418">Kinase</keyword>
<evidence type="ECO:0000256" key="9">
    <source>
        <dbReference type="ARBA" id="ARBA00022840"/>
    </source>
</evidence>
<comment type="catalytic activity">
    <reaction evidence="10">
        <text>L-threonyl-[protein] + ATP = O-phospho-L-threonyl-[protein] + ADP + H(+)</text>
        <dbReference type="Rhea" id="RHEA:46608"/>
        <dbReference type="Rhea" id="RHEA-COMP:11060"/>
        <dbReference type="Rhea" id="RHEA-COMP:11605"/>
        <dbReference type="ChEBI" id="CHEBI:15378"/>
        <dbReference type="ChEBI" id="CHEBI:30013"/>
        <dbReference type="ChEBI" id="CHEBI:30616"/>
        <dbReference type="ChEBI" id="CHEBI:61977"/>
        <dbReference type="ChEBI" id="CHEBI:456216"/>
        <dbReference type="EC" id="2.7.11.1"/>
    </reaction>
</comment>
<keyword evidence="4" id="KW-0723">Serine/threonine-protein kinase</keyword>
<dbReference type="InterPro" id="IPR000719">
    <property type="entry name" value="Prot_kinase_dom"/>
</dbReference>
<dbReference type="PROSITE" id="PS50011">
    <property type="entry name" value="PROTEIN_KINASE_DOM"/>
    <property type="match status" value="1"/>
</dbReference>
<feature type="region of interest" description="Disordered" evidence="12">
    <location>
        <begin position="1"/>
        <end position="59"/>
    </location>
</feature>
<evidence type="ECO:0000313" key="15">
    <source>
        <dbReference type="Proteomes" id="UP000095085"/>
    </source>
</evidence>
<keyword evidence="5" id="KW-0597">Phosphoprotein</keyword>
<feature type="compositionally biased region" description="Polar residues" evidence="12">
    <location>
        <begin position="87"/>
        <end position="102"/>
    </location>
</feature>
<name>A0A1E4RFH5_9ASCO</name>
<accession>A0A1E4RFH5</accession>
<organism evidence="14 15">
    <name type="scientific">Hyphopichia burtonii NRRL Y-1933</name>
    <dbReference type="NCBI Taxonomy" id="984485"/>
    <lineage>
        <taxon>Eukaryota</taxon>
        <taxon>Fungi</taxon>
        <taxon>Dikarya</taxon>
        <taxon>Ascomycota</taxon>
        <taxon>Saccharomycotina</taxon>
        <taxon>Pichiomycetes</taxon>
        <taxon>Debaryomycetaceae</taxon>
        <taxon>Hyphopichia</taxon>
    </lineage>
</organism>
<dbReference type="GO" id="GO:0005829">
    <property type="term" value="C:cytosol"/>
    <property type="evidence" value="ECO:0007669"/>
    <property type="project" value="TreeGrafter"/>
</dbReference>
<evidence type="ECO:0000256" key="5">
    <source>
        <dbReference type="ARBA" id="ARBA00022553"/>
    </source>
</evidence>